<keyword evidence="3" id="KW-1185">Reference proteome</keyword>
<dbReference type="Proteomes" id="UP000051952">
    <property type="component" value="Unassembled WGS sequence"/>
</dbReference>
<evidence type="ECO:0000313" key="3">
    <source>
        <dbReference type="Proteomes" id="UP000051952"/>
    </source>
</evidence>
<protein>
    <submittedName>
        <fullName evidence="2">Uncharacterized protein</fullName>
    </submittedName>
</protein>
<organism evidence="2 3">
    <name type="scientific">Bodo saltans</name>
    <name type="common">Flagellated protozoan</name>
    <dbReference type="NCBI Taxonomy" id="75058"/>
    <lineage>
        <taxon>Eukaryota</taxon>
        <taxon>Discoba</taxon>
        <taxon>Euglenozoa</taxon>
        <taxon>Kinetoplastea</taxon>
        <taxon>Metakinetoplastina</taxon>
        <taxon>Eubodonida</taxon>
        <taxon>Bodonidae</taxon>
        <taxon>Bodo</taxon>
    </lineage>
</organism>
<gene>
    <name evidence="2" type="ORF">BSAL_64000</name>
</gene>
<dbReference type="EMBL" id="CYKH01000367">
    <property type="protein sequence ID" value="CUF60745.1"/>
    <property type="molecule type" value="Genomic_DNA"/>
</dbReference>
<name>A0A0S4ISC4_BODSA</name>
<evidence type="ECO:0000313" key="2">
    <source>
        <dbReference type="EMBL" id="CUF60745.1"/>
    </source>
</evidence>
<feature type="compositionally biased region" description="Low complexity" evidence="1">
    <location>
        <begin position="762"/>
        <end position="775"/>
    </location>
</feature>
<feature type="region of interest" description="Disordered" evidence="1">
    <location>
        <begin position="1009"/>
        <end position="1045"/>
    </location>
</feature>
<feature type="region of interest" description="Disordered" evidence="1">
    <location>
        <begin position="691"/>
        <end position="710"/>
    </location>
</feature>
<feature type="compositionally biased region" description="Polar residues" evidence="1">
    <location>
        <begin position="1009"/>
        <end position="1019"/>
    </location>
</feature>
<dbReference type="VEuPathDB" id="TriTrypDB:BSAL_64000"/>
<sequence length="1045" mass="111913">MSERVANKLKQLTLAKRTTRERMQSLIETRMPSEGFTVDDFRELYSKHASLILALYQEFMTTVDGEATSKGKLLSTIEAGNVMFVLKDLMIYNASKIAHGDGWELPFFLKELPCFLHQETHIIVRRQGVDALATLISLRAAAAPAASSMEEGGSDGVAATLVPLMHLLLSSLDWEFLRTTYGSVTTLPNIISGDVRRGRHDCLPPRARYSATSNGADERLRETTAMLKRLIVESLTDKPDSPLSSPQALQLWTNYFHHHIAPLFTPTIALASGLVHGATLHGFLSGVHPVVHGVLVDLIAQLTSPQRDDLVKSGRLLQTIAATSAGAKFVIGILTEAVRNPSVETAAFNLKALTLWSTCLRQLGGAVVAETSTSFSTAAFVALPEVRQHVYWWLGNVLGGGDGDNTIHVAATLLSLQVQNCEASSATSSALPSLAPSPLVVLGSLQGLVEAYAEWMMLVASSGATSAASSVASASQCVPIAIREQAVNRLAVLAAELSVEAASKSSPHLDEVIPYTVQAFWVAAVSTVPLYGSVFLGSVHPVLCEMERRLKHTPSAAAATTALYMVRSWVAVVQHHVKVLIAPTHSKLVPFTWPSTSNTQSISGTAAASSPLLEYRLKRCPIIVEGATRAVASLLSGTFAQHAEVSPFVATFEAFHNLLANFEQDTYTTQQAKTSATVDALRVLIDHSRNWSGQLPTSPHQKHSDPTASPMAPPVLNAVLPIEPDSLLKVFAPYLLLQSRLSESSTSAKSCASGGLIKPATSFSSSVTSTTTPSGGSSGQRWMAGVAKDALETLCEIISLATAERWGPSSENEVETDNTLYDTESTPAAKPQLPMTPVLSAVVLDRLREVLHSIRSGELLRTDHLCGDVPGRMIAALFRNATTEILLGKPSSHFLCSTNAAMPYGMLDELEASALWVLNRFPTEANGAVTSPNSGDVFTAALTCLMWTLSVDRRAEAPLAPRASDFATSLRAAFTATASSQSKQQKQFILHLVKTTSLTVSMLLRSAASGNKETQSTGSADRARLQKKKSSTYVLDVDPLGGSPR</sequence>
<dbReference type="AlphaFoldDB" id="A0A0S4ISC4"/>
<reference evidence="3" key="1">
    <citation type="submission" date="2015-09" db="EMBL/GenBank/DDBJ databases">
        <authorList>
            <consortium name="Pathogen Informatics"/>
        </authorList>
    </citation>
    <scope>NUCLEOTIDE SEQUENCE [LARGE SCALE GENOMIC DNA]</scope>
    <source>
        <strain evidence="3">Lake Konstanz</strain>
    </source>
</reference>
<evidence type="ECO:0000256" key="1">
    <source>
        <dbReference type="SAM" id="MobiDB-lite"/>
    </source>
</evidence>
<proteinExistence type="predicted"/>
<feature type="region of interest" description="Disordered" evidence="1">
    <location>
        <begin position="762"/>
        <end position="781"/>
    </location>
</feature>
<accession>A0A0S4ISC4</accession>